<proteinExistence type="predicted"/>
<name>A0ABP7D959_9ACTN</name>
<keyword evidence="2" id="KW-1185">Reference proteome</keyword>
<comment type="caution">
    <text evidence="1">The sequence shown here is derived from an EMBL/GenBank/DDBJ whole genome shotgun (WGS) entry which is preliminary data.</text>
</comment>
<evidence type="ECO:0000313" key="1">
    <source>
        <dbReference type="EMBL" id="GAA3702375.1"/>
    </source>
</evidence>
<evidence type="ECO:0000313" key="2">
    <source>
        <dbReference type="Proteomes" id="UP001500902"/>
    </source>
</evidence>
<organism evidence="1 2">
    <name type="scientific">Nonomuraea antimicrobica</name>
    <dbReference type="NCBI Taxonomy" id="561173"/>
    <lineage>
        <taxon>Bacteria</taxon>
        <taxon>Bacillati</taxon>
        <taxon>Actinomycetota</taxon>
        <taxon>Actinomycetes</taxon>
        <taxon>Streptosporangiales</taxon>
        <taxon>Streptosporangiaceae</taxon>
        <taxon>Nonomuraea</taxon>
    </lineage>
</organism>
<gene>
    <name evidence="1" type="ORF">GCM10022224_080210</name>
</gene>
<protein>
    <submittedName>
        <fullName evidence="1">Uncharacterized protein</fullName>
    </submittedName>
</protein>
<sequence>MTDTTTTPCWVLTNRDGEDFDDADGVPHFPTQEKAAGWAVNLTDAWNPRQLSHTCVTVTCTCCQYAYDEDEDGLAHFADMAEAEKALADYWSFAGGQARCDACTAGPCDPERGDHG</sequence>
<accession>A0ABP7D959</accession>
<dbReference type="EMBL" id="BAAAZP010000169">
    <property type="protein sequence ID" value="GAA3702375.1"/>
    <property type="molecule type" value="Genomic_DNA"/>
</dbReference>
<reference evidence="2" key="1">
    <citation type="journal article" date="2019" name="Int. J. Syst. Evol. Microbiol.">
        <title>The Global Catalogue of Microorganisms (GCM) 10K type strain sequencing project: providing services to taxonomists for standard genome sequencing and annotation.</title>
        <authorList>
            <consortium name="The Broad Institute Genomics Platform"/>
            <consortium name="The Broad Institute Genome Sequencing Center for Infectious Disease"/>
            <person name="Wu L."/>
            <person name="Ma J."/>
        </authorList>
    </citation>
    <scope>NUCLEOTIDE SEQUENCE [LARGE SCALE GENOMIC DNA]</scope>
    <source>
        <strain evidence="2">JCM 16904</strain>
    </source>
</reference>
<dbReference type="Proteomes" id="UP001500902">
    <property type="component" value="Unassembled WGS sequence"/>
</dbReference>
<dbReference type="RefSeq" id="WP_344890684.1">
    <property type="nucleotide sequence ID" value="NZ_BAAAZP010000169.1"/>
</dbReference>